<reference evidence="11" key="1">
    <citation type="submission" date="2023-03" db="EMBL/GenBank/DDBJ databases">
        <title>Lomoglobus Profundus gen. nov., sp. nov., a novel member of the phylum Verrucomicrobia, isolated from deep-marine sediment of South China Sea.</title>
        <authorList>
            <person name="Ahmad T."/>
            <person name="Ishaq S.E."/>
            <person name="Wang F."/>
        </authorList>
    </citation>
    <scope>NUCLEOTIDE SEQUENCE</scope>
    <source>
        <strain evidence="11">LMO-M01</strain>
    </source>
</reference>
<keyword evidence="4" id="KW-0436">Ligase</keyword>
<evidence type="ECO:0000313" key="11">
    <source>
        <dbReference type="EMBL" id="WED63843.1"/>
    </source>
</evidence>
<evidence type="ECO:0000256" key="2">
    <source>
        <dbReference type="ARBA" id="ARBA00007533"/>
    </source>
</evidence>
<evidence type="ECO:0000256" key="9">
    <source>
        <dbReference type="ARBA" id="ARBA00047781"/>
    </source>
</evidence>
<evidence type="ECO:0000259" key="10">
    <source>
        <dbReference type="Pfam" id="PF00117"/>
    </source>
</evidence>
<evidence type="ECO:0000256" key="6">
    <source>
        <dbReference type="ARBA" id="ARBA00022840"/>
    </source>
</evidence>
<comment type="catalytic activity">
    <reaction evidence="9">
        <text>UTP + L-glutamine + ATP + H2O = CTP + L-glutamate + ADP + phosphate + 2 H(+)</text>
        <dbReference type="Rhea" id="RHEA:26426"/>
        <dbReference type="ChEBI" id="CHEBI:15377"/>
        <dbReference type="ChEBI" id="CHEBI:15378"/>
        <dbReference type="ChEBI" id="CHEBI:29985"/>
        <dbReference type="ChEBI" id="CHEBI:30616"/>
        <dbReference type="ChEBI" id="CHEBI:37563"/>
        <dbReference type="ChEBI" id="CHEBI:43474"/>
        <dbReference type="ChEBI" id="CHEBI:46398"/>
        <dbReference type="ChEBI" id="CHEBI:58359"/>
        <dbReference type="ChEBI" id="CHEBI:456216"/>
        <dbReference type="EC" id="6.3.4.2"/>
    </reaction>
</comment>
<dbReference type="InterPro" id="IPR017926">
    <property type="entry name" value="GATASE"/>
</dbReference>
<comment type="similarity">
    <text evidence="2">Belongs to the CTP synthase family.</text>
</comment>
<sequence length="239" mass="25317">MTTRPSSRVIVLVGDRDDTVTAHPAIERSLQAAGATWQWLPTTQVGNPAATLPAAAGVWCVPASPYRSTTGALNAIQFARENRIPFLGTCGGFQHLLLECARDRCGAAENAHAEIDGEAEDPVCVPLSCSLREALGTVRFTPGSQLAALLGTRCADVGYNCGFSLSPAWQPRLEAVGLRFTGFDEANGEIRAGEFAPHPFCIGTLFQPERAILRGDVHPLVTAFVAATKEIRGDSVSSA</sequence>
<name>A0AAF0CMA5_9BACT</name>
<keyword evidence="6" id="KW-0067">ATP-binding</keyword>
<protein>
    <recommendedName>
        <fullName evidence="3">CTP synthase (glutamine hydrolyzing)</fullName>
        <ecNumber evidence="3">6.3.4.2</ecNumber>
    </recommendedName>
</protein>
<dbReference type="AlphaFoldDB" id="A0AAF0CMA5"/>
<evidence type="ECO:0000256" key="8">
    <source>
        <dbReference type="ARBA" id="ARBA00022975"/>
    </source>
</evidence>
<accession>A0AAF0CMA5</accession>
<dbReference type="Gene3D" id="3.40.50.880">
    <property type="match status" value="1"/>
</dbReference>
<evidence type="ECO:0000256" key="7">
    <source>
        <dbReference type="ARBA" id="ARBA00022962"/>
    </source>
</evidence>
<dbReference type="NCBIfam" id="NF004836">
    <property type="entry name" value="PRK06186.1"/>
    <property type="match status" value="1"/>
</dbReference>
<dbReference type="GO" id="GO:0005829">
    <property type="term" value="C:cytosol"/>
    <property type="evidence" value="ECO:0007669"/>
    <property type="project" value="TreeGrafter"/>
</dbReference>
<evidence type="ECO:0000313" key="12">
    <source>
        <dbReference type="Proteomes" id="UP001218638"/>
    </source>
</evidence>
<organism evidence="11 12">
    <name type="scientific">Synoicihabitans lomoniglobus</name>
    <dbReference type="NCBI Taxonomy" id="2909285"/>
    <lineage>
        <taxon>Bacteria</taxon>
        <taxon>Pseudomonadati</taxon>
        <taxon>Verrucomicrobiota</taxon>
        <taxon>Opitutia</taxon>
        <taxon>Opitutales</taxon>
        <taxon>Opitutaceae</taxon>
        <taxon>Synoicihabitans</taxon>
    </lineage>
</organism>
<dbReference type="PROSITE" id="PS51273">
    <property type="entry name" value="GATASE_TYPE_1"/>
    <property type="match status" value="1"/>
</dbReference>
<dbReference type="GO" id="GO:0003883">
    <property type="term" value="F:CTP synthase activity"/>
    <property type="evidence" value="ECO:0007669"/>
    <property type="project" value="UniProtKB-EC"/>
</dbReference>
<evidence type="ECO:0000256" key="5">
    <source>
        <dbReference type="ARBA" id="ARBA00022741"/>
    </source>
</evidence>
<dbReference type="SUPFAM" id="SSF52317">
    <property type="entry name" value="Class I glutamine amidotransferase-like"/>
    <property type="match status" value="1"/>
</dbReference>
<dbReference type="EMBL" id="CP119075">
    <property type="protein sequence ID" value="WED63843.1"/>
    <property type="molecule type" value="Genomic_DNA"/>
</dbReference>
<evidence type="ECO:0000256" key="1">
    <source>
        <dbReference type="ARBA" id="ARBA00005171"/>
    </source>
</evidence>
<keyword evidence="7" id="KW-0315">Glutamine amidotransferase</keyword>
<dbReference type="PANTHER" id="PTHR11550">
    <property type="entry name" value="CTP SYNTHASE"/>
    <property type="match status" value="1"/>
</dbReference>
<dbReference type="EC" id="6.3.4.2" evidence="3"/>
<dbReference type="Proteomes" id="UP001218638">
    <property type="component" value="Chromosome"/>
</dbReference>
<dbReference type="GO" id="GO:0005524">
    <property type="term" value="F:ATP binding"/>
    <property type="evidence" value="ECO:0007669"/>
    <property type="project" value="UniProtKB-KW"/>
</dbReference>
<dbReference type="Pfam" id="PF00117">
    <property type="entry name" value="GATase"/>
    <property type="match status" value="1"/>
</dbReference>
<gene>
    <name evidence="11" type="ORF">PXH66_16010</name>
</gene>
<keyword evidence="5" id="KW-0547">Nucleotide-binding</keyword>
<dbReference type="InterPro" id="IPR004468">
    <property type="entry name" value="CTP_synthase"/>
</dbReference>
<dbReference type="GO" id="GO:0006241">
    <property type="term" value="P:CTP biosynthetic process"/>
    <property type="evidence" value="ECO:0007669"/>
    <property type="project" value="TreeGrafter"/>
</dbReference>
<comment type="pathway">
    <text evidence="1">Pyrimidine metabolism; CTP biosynthesis via de novo pathway; CTP from UDP: step 2/2.</text>
</comment>
<feature type="domain" description="Glutamine amidotransferase" evidence="10">
    <location>
        <begin position="62"/>
        <end position="218"/>
    </location>
</feature>
<dbReference type="InterPro" id="IPR029062">
    <property type="entry name" value="Class_I_gatase-like"/>
</dbReference>
<evidence type="ECO:0000256" key="4">
    <source>
        <dbReference type="ARBA" id="ARBA00022598"/>
    </source>
</evidence>
<dbReference type="PANTHER" id="PTHR11550:SF0">
    <property type="entry name" value="CTP SYNTHASE-RELATED"/>
    <property type="match status" value="1"/>
</dbReference>
<dbReference type="GO" id="GO:0042802">
    <property type="term" value="F:identical protein binding"/>
    <property type="evidence" value="ECO:0007669"/>
    <property type="project" value="TreeGrafter"/>
</dbReference>
<keyword evidence="8" id="KW-0665">Pyrimidine biosynthesis</keyword>
<dbReference type="KEGG" id="slom:PXH66_16010"/>
<dbReference type="RefSeq" id="WP_330930547.1">
    <property type="nucleotide sequence ID" value="NZ_CP119075.1"/>
</dbReference>
<dbReference type="GO" id="GO:0019856">
    <property type="term" value="P:pyrimidine nucleobase biosynthetic process"/>
    <property type="evidence" value="ECO:0007669"/>
    <property type="project" value="TreeGrafter"/>
</dbReference>
<proteinExistence type="inferred from homology"/>
<evidence type="ECO:0000256" key="3">
    <source>
        <dbReference type="ARBA" id="ARBA00012291"/>
    </source>
</evidence>
<keyword evidence="12" id="KW-1185">Reference proteome</keyword>